<feature type="signal peptide" evidence="1">
    <location>
        <begin position="1"/>
        <end position="23"/>
    </location>
</feature>
<keyword evidence="4" id="KW-1185">Reference proteome</keyword>
<evidence type="ECO:0000256" key="1">
    <source>
        <dbReference type="SAM" id="SignalP"/>
    </source>
</evidence>
<gene>
    <name evidence="3" type="ORF">CRENPOLYSF2_3970002</name>
</gene>
<dbReference type="InterPro" id="IPR011460">
    <property type="entry name" value="Lcl_C"/>
</dbReference>
<feature type="chain" id="PRO_5012978063" evidence="1">
    <location>
        <begin position="24"/>
        <end position="182"/>
    </location>
</feature>
<evidence type="ECO:0000313" key="3">
    <source>
        <dbReference type="EMBL" id="SJM94381.1"/>
    </source>
</evidence>
<sequence length="182" mass="19920">MSRQPSKLMLCLLAILSPIIGQAQTCDPATIASTTPTSQFTDNGDGTVTDNKTGLMWKRCSEGQTWNNNTCTGIAAGYTWQNALKRAQVVNNGAGFAGKKDWRVPNIKELRSIVERQCKAPAINLTAFPNTLSPTLFWSSSPTVLYGDNDTKTAWVIYSDDGHGRWINKTNRALVRLVRGGL</sequence>
<dbReference type="AlphaFoldDB" id="A0A1R4HEC3"/>
<reference evidence="4" key="1">
    <citation type="submission" date="2017-02" db="EMBL/GenBank/DDBJ databases">
        <authorList>
            <person name="Daims H."/>
        </authorList>
    </citation>
    <scope>NUCLEOTIDE SEQUENCE [LARGE SCALE GENOMIC DNA]</scope>
</reference>
<feature type="domain" description="Lcl C-terminal" evidence="2">
    <location>
        <begin position="46"/>
        <end position="179"/>
    </location>
</feature>
<keyword evidence="1" id="KW-0732">Signal</keyword>
<name>A0A1R4HEC3_9GAMM</name>
<dbReference type="PANTHER" id="PTHR35812:SF1">
    <property type="entry name" value="LIPOPROTEIN"/>
    <property type="match status" value="1"/>
</dbReference>
<organism evidence="3 4">
    <name type="scientific">Crenothrix polyspora</name>
    <dbReference type="NCBI Taxonomy" id="360316"/>
    <lineage>
        <taxon>Bacteria</taxon>
        <taxon>Pseudomonadati</taxon>
        <taxon>Pseudomonadota</taxon>
        <taxon>Gammaproteobacteria</taxon>
        <taxon>Methylococcales</taxon>
        <taxon>Crenotrichaceae</taxon>
        <taxon>Crenothrix</taxon>
    </lineage>
</organism>
<dbReference type="EMBL" id="FUKJ01000331">
    <property type="protein sequence ID" value="SJM94381.1"/>
    <property type="molecule type" value="Genomic_DNA"/>
</dbReference>
<proteinExistence type="predicted"/>
<evidence type="ECO:0000259" key="2">
    <source>
        <dbReference type="Pfam" id="PF07603"/>
    </source>
</evidence>
<protein>
    <submittedName>
        <fullName evidence="3">Fimh-like protein</fullName>
    </submittedName>
</protein>
<evidence type="ECO:0000313" key="4">
    <source>
        <dbReference type="Proteomes" id="UP000195442"/>
    </source>
</evidence>
<dbReference type="RefSeq" id="WP_087147775.1">
    <property type="nucleotide sequence ID" value="NZ_FUKJ01000331.1"/>
</dbReference>
<dbReference type="PANTHER" id="PTHR35812">
    <property type="entry name" value="LIPOPROTEIN"/>
    <property type="match status" value="1"/>
</dbReference>
<dbReference type="OrthoDB" id="9793251at2"/>
<accession>A0A1R4HEC3</accession>
<dbReference type="Proteomes" id="UP000195442">
    <property type="component" value="Unassembled WGS sequence"/>
</dbReference>
<dbReference type="Pfam" id="PF07603">
    <property type="entry name" value="Lcl_C"/>
    <property type="match status" value="1"/>
</dbReference>